<dbReference type="GO" id="GO:0005739">
    <property type="term" value="C:mitochondrion"/>
    <property type="evidence" value="ECO:0007669"/>
    <property type="project" value="TreeGrafter"/>
</dbReference>
<comment type="similarity">
    <text evidence="2">Belongs to the carnitine/choline acetyltransferase family.</text>
</comment>
<sequence>MENKLKELSDGGKFRPNYQYNIKKIKRKLESFEISLRNKCFPLKPEWLFLFIFFNIFLNYLGIAPFNNFINNLSTKMGYIIKIEFPIKFGIILIIGFILSIIFVYLSRLLFSILLYYHGWMYEEIGKKPSIQTQIFFVIIKFIYSYATFLSYEKCMPRMPIPKVKDTIKRYLRSVRPLLNDEEYNDIVNLANDFEKNVASNLQRKLWLKWLSSPNYISDWWKEIVYMRYRGSLIKTNVACGDVIYQKTTNIQAARAANVTLIRLQFSKDTIRKQSMLPITLGGVPLCPVQYKDQHRSIRLPGEESDTMHRLIDTKYIAVFYKGVWYKINIFYGNRLLRPIELEKAIQKIIDNPKKHNPFEDKISSLTAGERNLWAKIRKEKFNKGINKESLFIIENALEILILDDKDWEYDPLKPETYSKECAKALTGDGYMLWCDRVSVQYYSKNGRHIGNAEHSVVDAMIYVHIREYIKYHEEFISTYNEDGHCKGEIEFIPNIEELKWELDDELIDAIKKSYTYAKNIADDFINSYTIFTDYGKNFVKKANVSPDAFIQMALQLAYYKDQGKFELTYEPAVMRLFKEGRTETIRSCSIESCDFVKGMLNKNIIDKEKFSLLKVACEGHQKYYKDSMTGKGADRHLFGMYIVAKYYNIQHQFLDKVFNMNYALSTSQTPQHQMAEYAKKLNADPKLFWPAGGFCCPDGSNYGVCYTVGASGDCFSFHVTGWRSQKNTNVHRFMNYIIESMTEMKIMVENANKK</sequence>
<accession>A0A0K0ENG6</accession>
<dbReference type="Pfam" id="PF00755">
    <property type="entry name" value="Carn_acyltransf"/>
    <property type="match status" value="1"/>
</dbReference>
<dbReference type="WBParaSite" id="SSTP_0001100300.1">
    <property type="protein sequence ID" value="SSTP_0001100300.1"/>
    <property type="gene ID" value="SSTP_0001100300"/>
</dbReference>
<dbReference type="InterPro" id="IPR000542">
    <property type="entry name" value="Carn_acyl_trans"/>
</dbReference>
<dbReference type="Gene3D" id="3.30.559.10">
    <property type="entry name" value="Chloramphenicol acetyltransferase-like domain"/>
    <property type="match status" value="1"/>
</dbReference>
<evidence type="ECO:0000256" key="1">
    <source>
        <dbReference type="ARBA" id="ARBA00004141"/>
    </source>
</evidence>
<evidence type="ECO:0000256" key="5">
    <source>
        <dbReference type="ARBA" id="ARBA00022832"/>
    </source>
</evidence>
<dbReference type="InterPro" id="IPR039551">
    <property type="entry name" value="Cho/carn_acyl_trans"/>
</dbReference>
<organism evidence="14">
    <name type="scientific">Strongyloides stercoralis</name>
    <name type="common">Threadworm</name>
    <dbReference type="NCBI Taxonomy" id="6248"/>
    <lineage>
        <taxon>Eukaryota</taxon>
        <taxon>Metazoa</taxon>
        <taxon>Ecdysozoa</taxon>
        <taxon>Nematoda</taxon>
        <taxon>Chromadorea</taxon>
        <taxon>Rhabditida</taxon>
        <taxon>Tylenchina</taxon>
        <taxon>Panagrolaimomorpha</taxon>
        <taxon>Strongyloidoidea</taxon>
        <taxon>Strongyloididae</taxon>
        <taxon>Strongyloides</taxon>
    </lineage>
</organism>
<keyword evidence="3" id="KW-0808">Transferase</keyword>
<evidence type="ECO:0000256" key="7">
    <source>
        <dbReference type="ARBA" id="ARBA00023098"/>
    </source>
</evidence>
<keyword evidence="8 11" id="KW-0472">Membrane</keyword>
<dbReference type="GO" id="GO:0016020">
    <property type="term" value="C:membrane"/>
    <property type="evidence" value="ECO:0007669"/>
    <property type="project" value="UniProtKB-SubCell"/>
</dbReference>
<dbReference type="GO" id="GO:0004095">
    <property type="term" value="F:carnitine O-palmitoyltransferase activity"/>
    <property type="evidence" value="ECO:0007669"/>
    <property type="project" value="TreeGrafter"/>
</dbReference>
<evidence type="ECO:0000256" key="3">
    <source>
        <dbReference type="ARBA" id="ARBA00022679"/>
    </source>
</evidence>
<dbReference type="PANTHER" id="PTHR22589:SF104">
    <property type="entry name" value="CHOLINE_CARNITINE ACYLTRANSFERASE DOMAIN-CONTAINING PROTEIN"/>
    <property type="match status" value="1"/>
</dbReference>
<evidence type="ECO:0000256" key="11">
    <source>
        <dbReference type="SAM" id="Phobius"/>
    </source>
</evidence>
<keyword evidence="9" id="KW-0012">Acyltransferase</keyword>
<keyword evidence="13" id="KW-1185">Reference proteome</keyword>
<evidence type="ECO:0000313" key="14">
    <source>
        <dbReference type="WBParaSite" id="SSTP_0001100300.1"/>
    </source>
</evidence>
<feature type="transmembrane region" description="Helical" evidence="11">
    <location>
        <begin position="47"/>
        <end position="70"/>
    </location>
</feature>
<keyword evidence="7" id="KW-0443">Lipid metabolism</keyword>
<dbReference type="FunFam" id="3.30.559.10:FF:000002">
    <property type="entry name" value="carnitine O-palmitoyltransferase 1, liver isoform"/>
    <property type="match status" value="1"/>
</dbReference>
<feature type="domain" description="Choline/carnitine acyltransferase" evidence="12">
    <location>
        <begin position="159"/>
        <end position="738"/>
    </location>
</feature>
<keyword evidence="6 11" id="KW-1133">Transmembrane helix</keyword>
<dbReference type="GO" id="GO:0009437">
    <property type="term" value="P:carnitine metabolic process"/>
    <property type="evidence" value="ECO:0007669"/>
    <property type="project" value="TreeGrafter"/>
</dbReference>
<proteinExistence type="inferred from homology"/>
<dbReference type="InterPro" id="IPR042231">
    <property type="entry name" value="Cho/carn_acyl_trans_2"/>
</dbReference>
<feature type="transmembrane region" description="Helical" evidence="11">
    <location>
        <begin position="131"/>
        <end position="152"/>
    </location>
</feature>
<dbReference type="InterPro" id="IPR023213">
    <property type="entry name" value="CAT-like_dom_sf"/>
</dbReference>
<dbReference type="WBParaSite" id="TCONS_00000044.p1">
    <property type="protein sequence ID" value="TCONS_00000044.p1"/>
    <property type="gene ID" value="XLOC_000043"/>
</dbReference>
<dbReference type="GO" id="GO:0006631">
    <property type="term" value="P:fatty acid metabolic process"/>
    <property type="evidence" value="ECO:0007669"/>
    <property type="project" value="UniProtKB-KW"/>
</dbReference>
<evidence type="ECO:0000256" key="10">
    <source>
        <dbReference type="PIRSR" id="PIRSR600542-1"/>
    </source>
</evidence>
<evidence type="ECO:0000313" key="13">
    <source>
        <dbReference type="Proteomes" id="UP000035681"/>
    </source>
</evidence>
<reference evidence="14" key="1">
    <citation type="submission" date="2015-08" db="UniProtKB">
        <authorList>
            <consortium name="WormBaseParasite"/>
        </authorList>
    </citation>
    <scope>IDENTIFICATION</scope>
</reference>
<evidence type="ECO:0000256" key="6">
    <source>
        <dbReference type="ARBA" id="ARBA00022989"/>
    </source>
</evidence>
<dbReference type="STRING" id="6248.A0A0K0ENG6"/>
<evidence type="ECO:0000256" key="9">
    <source>
        <dbReference type="ARBA" id="ARBA00023315"/>
    </source>
</evidence>
<keyword evidence="4 11" id="KW-0812">Transmembrane</keyword>
<dbReference type="Gene3D" id="3.30.559.70">
    <property type="entry name" value="Choline/Carnitine o-acyltransferase, domain 2"/>
    <property type="match status" value="1"/>
</dbReference>
<comment type="subcellular location">
    <subcellularLocation>
        <location evidence="1">Membrane</location>
        <topology evidence="1">Multi-pass membrane protein</topology>
    </subcellularLocation>
</comment>
<feature type="active site" description="Proton acceptor" evidence="10">
    <location>
        <position position="455"/>
    </location>
</feature>
<keyword evidence="5" id="KW-0276">Fatty acid metabolism</keyword>
<name>A0A0K0ENG6_STRER</name>
<evidence type="ECO:0000256" key="8">
    <source>
        <dbReference type="ARBA" id="ARBA00023136"/>
    </source>
</evidence>
<evidence type="ECO:0000259" key="12">
    <source>
        <dbReference type="Pfam" id="PF00755"/>
    </source>
</evidence>
<dbReference type="SUPFAM" id="SSF52777">
    <property type="entry name" value="CoA-dependent acyltransferases"/>
    <property type="match status" value="2"/>
</dbReference>
<dbReference type="PANTHER" id="PTHR22589">
    <property type="entry name" value="CARNITINE O-ACYLTRANSFERASE"/>
    <property type="match status" value="1"/>
</dbReference>
<evidence type="ECO:0000256" key="2">
    <source>
        <dbReference type="ARBA" id="ARBA00005232"/>
    </source>
</evidence>
<protein>
    <submittedName>
        <fullName evidence="14 15">Carn_acyltransf domain-containing protein</fullName>
    </submittedName>
</protein>
<dbReference type="AlphaFoldDB" id="A0A0K0ENG6"/>
<evidence type="ECO:0000256" key="4">
    <source>
        <dbReference type="ARBA" id="ARBA00022692"/>
    </source>
</evidence>
<dbReference type="Proteomes" id="UP000035681">
    <property type="component" value="Unplaced"/>
</dbReference>
<evidence type="ECO:0000313" key="15">
    <source>
        <dbReference type="WBParaSite" id="TCONS_00000044.p1"/>
    </source>
</evidence>
<feature type="transmembrane region" description="Helical" evidence="11">
    <location>
        <begin position="91"/>
        <end position="119"/>
    </location>
</feature>